<keyword evidence="2" id="KW-0408">Iron</keyword>
<proteinExistence type="predicted"/>
<dbReference type="GO" id="GO:0016491">
    <property type="term" value="F:oxidoreductase activity"/>
    <property type="evidence" value="ECO:0007669"/>
    <property type="project" value="InterPro"/>
</dbReference>
<evidence type="ECO:0000256" key="1">
    <source>
        <dbReference type="ARBA" id="ARBA00022723"/>
    </source>
</evidence>
<dbReference type="PROSITE" id="PS51379">
    <property type="entry name" value="4FE4S_FER_2"/>
    <property type="match status" value="2"/>
</dbReference>
<evidence type="ECO:0000259" key="4">
    <source>
        <dbReference type="PROSITE" id="PS51379"/>
    </source>
</evidence>
<dbReference type="InterPro" id="IPR009051">
    <property type="entry name" value="Helical_ferredxn"/>
</dbReference>
<dbReference type="PANTHER" id="PTHR42783:SF3">
    <property type="entry name" value="GLUTAMATE SYNTHASE [NADPH] SMALL CHAIN-RELATED"/>
    <property type="match status" value="1"/>
</dbReference>
<keyword evidence="6" id="KW-1185">Reference proteome</keyword>
<evidence type="ECO:0000313" key="6">
    <source>
        <dbReference type="Proteomes" id="UP000184612"/>
    </source>
</evidence>
<dbReference type="Pfam" id="PF07992">
    <property type="entry name" value="Pyr_redox_2"/>
    <property type="match status" value="1"/>
</dbReference>
<dbReference type="InterPro" id="IPR023753">
    <property type="entry name" value="FAD/NAD-binding_dom"/>
</dbReference>
<reference evidence="5 6" key="1">
    <citation type="submission" date="2016-12" db="EMBL/GenBank/DDBJ databases">
        <authorList>
            <person name="Song W.-J."/>
            <person name="Kurnit D.M."/>
        </authorList>
    </citation>
    <scope>NUCLEOTIDE SEQUENCE [LARGE SCALE GENOMIC DNA]</scope>
    <source>
        <strain evidence="5 6">DSM 12503</strain>
    </source>
</reference>
<dbReference type="RefSeq" id="WP_242952304.1">
    <property type="nucleotide sequence ID" value="NZ_FRFD01000003.1"/>
</dbReference>
<dbReference type="Pfam" id="PF00037">
    <property type="entry name" value="Fer4"/>
    <property type="match status" value="1"/>
</dbReference>
<dbReference type="PANTHER" id="PTHR42783">
    <property type="entry name" value="GLUTAMATE SYNTHASE [NADPH] SMALL CHAIN"/>
    <property type="match status" value="1"/>
</dbReference>
<accession>A0A1M7XZZ5</accession>
<sequence length="887" mass="98903">MREKITRLAQHLMKNNKVYTEKDPEYYVFADILTDDQADVLLVMERRREEKVEDIASRIGKSYAETFEMLMQLTDIGVIELKPQGDGTDRFELLIYLPGIFELMMLNREQAKAHPEIARAFEEYSRVSVEPVTQLMPMGNGALRVIPVESAIKSETRKASYEEISHWLTKYQNHIALAPCQCRLVRQQMGEGTGNMPEELCIILGATAESCIRTGKARRITKEEAEEVVKKAERRGYMHQVTNMDGTDKIWALCNCERNICFALRTSQYFGTPNMSRSNYIAEVDPKKCAACGQCVETCPANAVKLGQNLCTKEAVTYLPKVLPDDHNWGPDRYNPDFRTNYENTYASGSAPCKSACPAHVSVQGYIKLASQGKYLDALELIKKENPFPAVCGRICPHNCENECTRGSLDEPVAIDEIKKFIAEQELKEETRFVPEKLFDYSDKKIAVIGAGPAGLSCAFYLAQKGYTITVFEKQEKLGGMLTLGIPSYRLEKDVLEAEIEVLRKLGVTFKTGVEVGKDITIDELRKEGYHGFYLAIGAQGGRKLNIEGDDNENVIAGVDFLRDVNLGKAVKTEGNVVVIGGGNVAVDVARTAVRTGASSVSMFCLEGEKEMPAQAEEVAEAKEEKVAVNNGWGPKRIIIENGKVTGVEFKRCLSVFNEEKRFAPLFDEKDTKIVPADKVLLSIGQSIEWGDLLKGSKVEVNLNGTVVADSFTYQTGEEDIFAGGDVFTGPKFAIDAIAAGKEGADSLHRGVQEGQTLHLGRNRRIFDVLDKYNVEFSGYDKAKRASFSKDSKKKNTFSDPRITLTEEQIKTETGRCLECGIAHVDINQCLGCGECTVRCKFDAITLKREYDAYSFGYENIKKNAIKVVIKRKIKIAMNPNRDSKER</sequence>
<dbReference type="InterPro" id="IPR028261">
    <property type="entry name" value="DPD_II"/>
</dbReference>
<evidence type="ECO:0000256" key="2">
    <source>
        <dbReference type="ARBA" id="ARBA00023004"/>
    </source>
</evidence>
<dbReference type="PRINTS" id="PR00419">
    <property type="entry name" value="ADXRDTASE"/>
</dbReference>
<protein>
    <submittedName>
        <fullName evidence="5">NADPH-dependent glutamate synthase beta chain</fullName>
    </submittedName>
</protein>
<dbReference type="GO" id="GO:0046872">
    <property type="term" value="F:metal ion binding"/>
    <property type="evidence" value="ECO:0007669"/>
    <property type="project" value="UniProtKB-KW"/>
</dbReference>
<keyword evidence="1" id="KW-0479">Metal-binding</keyword>
<dbReference type="AlphaFoldDB" id="A0A1M7XZZ5"/>
<evidence type="ECO:0000256" key="3">
    <source>
        <dbReference type="ARBA" id="ARBA00023014"/>
    </source>
</evidence>
<dbReference type="Proteomes" id="UP000184612">
    <property type="component" value="Unassembled WGS sequence"/>
</dbReference>
<feature type="domain" description="4Fe-4S ferredoxin-type" evidence="4">
    <location>
        <begin position="821"/>
        <end position="850"/>
    </location>
</feature>
<organism evidence="5 6">
    <name type="scientific">Anaerocolumna xylanovorans DSM 12503</name>
    <dbReference type="NCBI Taxonomy" id="1121345"/>
    <lineage>
        <taxon>Bacteria</taxon>
        <taxon>Bacillati</taxon>
        <taxon>Bacillota</taxon>
        <taxon>Clostridia</taxon>
        <taxon>Lachnospirales</taxon>
        <taxon>Lachnospiraceae</taxon>
        <taxon>Anaerocolumna</taxon>
    </lineage>
</organism>
<dbReference type="InterPro" id="IPR036188">
    <property type="entry name" value="FAD/NAD-bd_sf"/>
</dbReference>
<dbReference type="InterPro" id="IPR017896">
    <property type="entry name" value="4Fe4S_Fe-S-bd"/>
</dbReference>
<dbReference type="STRING" id="1121345.SAMN02745217_00686"/>
<evidence type="ECO:0000313" key="5">
    <source>
        <dbReference type="EMBL" id="SHO44684.1"/>
    </source>
</evidence>
<dbReference type="GO" id="GO:0051536">
    <property type="term" value="F:iron-sulfur cluster binding"/>
    <property type="evidence" value="ECO:0007669"/>
    <property type="project" value="UniProtKB-KW"/>
</dbReference>
<dbReference type="SUPFAM" id="SSF46548">
    <property type="entry name" value="alpha-helical ferredoxin"/>
    <property type="match status" value="1"/>
</dbReference>
<dbReference type="Gene3D" id="3.50.50.60">
    <property type="entry name" value="FAD/NAD(P)-binding domain"/>
    <property type="match status" value="2"/>
</dbReference>
<gene>
    <name evidence="5" type="ORF">SAMN02745217_00686</name>
</gene>
<name>A0A1M7XZZ5_9FIRM</name>
<dbReference type="InterPro" id="IPR017900">
    <property type="entry name" value="4Fe4S_Fe_S_CS"/>
</dbReference>
<dbReference type="SUPFAM" id="SSF54862">
    <property type="entry name" value="4Fe-4S ferredoxins"/>
    <property type="match status" value="2"/>
</dbReference>
<dbReference type="SUPFAM" id="SSF51971">
    <property type="entry name" value="Nucleotide-binding domain"/>
    <property type="match status" value="2"/>
</dbReference>
<dbReference type="EMBL" id="FRFD01000003">
    <property type="protein sequence ID" value="SHO44684.1"/>
    <property type="molecule type" value="Genomic_DNA"/>
</dbReference>
<dbReference type="PROSITE" id="PS00198">
    <property type="entry name" value="4FE4S_FER_1"/>
    <property type="match status" value="1"/>
</dbReference>
<dbReference type="Gene3D" id="3.30.70.20">
    <property type="match status" value="1"/>
</dbReference>
<dbReference type="Gene3D" id="1.10.1060.10">
    <property type="entry name" value="Alpha-helical ferredoxin"/>
    <property type="match status" value="1"/>
</dbReference>
<keyword evidence="3" id="KW-0411">Iron-sulfur</keyword>
<dbReference type="Pfam" id="PF14691">
    <property type="entry name" value="Fer4_20"/>
    <property type="match status" value="1"/>
</dbReference>
<feature type="domain" description="4Fe-4S ferredoxin-type" evidence="4">
    <location>
        <begin position="280"/>
        <end position="309"/>
    </location>
</feature>